<dbReference type="Gene3D" id="1.20.5.300">
    <property type="match status" value="1"/>
</dbReference>
<accession>A0A6C0DKC5</accession>
<sequence>MSVECYRTKGRNSYYYEGKKVSKRSASSLSPKLPKCISKSKANMIKSLKKQLKDVLTHREQYKTTSADLDNKLKACSIIREEYDRLVDMIKSANSSVDIMNRVCLSQDLKEQIDREYKELRETLESTTRSYDEKVEKLVKIVEKNKLDIESYQSDILSLTKENDGLRESLRENTNIIRGLGEQNSKLQEERIELIDKVSNLERVIDEKNEQYVSAVNEFQDMNNTLNEENKDLKEYVKELTKEVEKREDSVQILTKRIEGYDRTLEEYIDRYKVDMQKADNEIRVLEEENKEIRSQFDSLGKLYDELDSKFVDLMDKTKECYSDTSRLEREKLSISQQCEIDIESLKTMIIDIRKEISREKEECLMRIQKAIEETDGKITSREAKKYEKELSDLNYKLLMSEETLEELQKARTLEGEKQNKAMKKAIKKMKKIKS</sequence>
<dbReference type="EMBL" id="MN739630">
    <property type="protein sequence ID" value="QHT17013.1"/>
    <property type="molecule type" value="Genomic_DNA"/>
</dbReference>
<evidence type="ECO:0000313" key="2">
    <source>
        <dbReference type="EMBL" id="QHT17013.1"/>
    </source>
</evidence>
<protein>
    <submittedName>
        <fullName evidence="2">Uncharacterized protein</fullName>
    </submittedName>
</protein>
<dbReference type="AlphaFoldDB" id="A0A6C0DKC5"/>
<feature type="coiled-coil region" evidence="1">
    <location>
        <begin position="343"/>
        <end position="411"/>
    </location>
</feature>
<feature type="coiled-coil region" evidence="1">
    <location>
        <begin position="106"/>
        <end position="303"/>
    </location>
</feature>
<keyword evidence="1" id="KW-0175">Coiled coil</keyword>
<organism evidence="2">
    <name type="scientific">viral metagenome</name>
    <dbReference type="NCBI Taxonomy" id="1070528"/>
    <lineage>
        <taxon>unclassified sequences</taxon>
        <taxon>metagenomes</taxon>
        <taxon>organismal metagenomes</taxon>
    </lineage>
</organism>
<proteinExistence type="predicted"/>
<reference evidence="2" key="1">
    <citation type="journal article" date="2020" name="Nature">
        <title>Giant virus diversity and host interactions through global metagenomics.</title>
        <authorList>
            <person name="Schulz F."/>
            <person name="Roux S."/>
            <person name="Paez-Espino D."/>
            <person name="Jungbluth S."/>
            <person name="Walsh D.A."/>
            <person name="Denef V.J."/>
            <person name="McMahon K.D."/>
            <person name="Konstantinidis K.T."/>
            <person name="Eloe-Fadrosh E.A."/>
            <person name="Kyrpides N.C."/>
            <person name="Woyke T."/>
        </authorList>
    </citation>
    <scope>NUCLEOTIDE SEQUENCE</scope>
    <source>
        <strain evidence="2">GVMAG-M-3300023174-207</strain>
    </source>
</reference>
<name>A0A6C0DKC5_9ZZZZ</name>
<evidence type="ECO:0000256" key="1">
    <source>
        <dbReference type="SAM" id="Coils"/>
    </source>
</evidence>